<dbReference type="Proteomes" id="UP001059859">
    <property type="component" value="Chromosome"/>
</dbReference>
<sequence>MSTEPADGTPRNPYRVSAPADILSLIPHTLGFEPRESLVLMALCGGRLGATLRLDLPHWPAAKAGTAAYAATARRFLTSDAEADGVLLAMYTEAPWENPAHPPYRQLVRKLEKELAAAGIPLQDGWLVGARTWRDYFCVRPDCCPWPGAPRSQIADSMLNTELVYRGSAFAATLERAVRDSFPEQWPNRREVGSEQARFAGVLAGRWCERDQFRHSIRLWTECFSGGGDRLRRDAECAGFLLASLGDRGIRDALLVLAAVGEAAAVDGAEANGMVRPQLHPLVLPGAAGPPAGESSVVPLMPRARRQSSAAADFRSILVGRGAGAPDWTLLDRAHAVFTDLVPVAGGDSKAALLSLLAWMEWARGRGSRAQIYLQYAVEASPGYRLAHLLRELLGTGILPDWSRSRGGSWPGIPDD</sequence>
<proteinExistence type="predicted"/>
<evidence type="ECO:0000313" key="1">
    <source>
        <dbReference type="EMBL" id="UWX98300.1"/>
    </source>
</evidence>
<organism evidence="1 2">
    <name type="scientific">Arthrobacter zhaoxinii</name>
    <dbReference type="NCBI Taxonomy" id="2964616"/>
    <lineage>
        <taxon>Bacteria</taxon>
        <taxon>Bacillati</taxon>
        <taxon>Actinomycetota</taxon>
        <taxon>Actinomycetes</taxon>
        <taxon>Micrococcales</taxon>
        <taxon>Micrococcaceae</taxon>
        <taxon>Arthrobacter</taxon>
    </lineage>
</organism>
<gene>
    <name evidence="1" type="ORF">N2K95_06525</name>
</gene>
<dbReference type="EMBL" id="CP104275">
    <property type="protein sequence ID" value="UWX98300.1"/>
    <property type="molecule type" value="Genomic_DNA"/>
</dbReference>
<evidence type="ECO:0000313" key="2">
    <source>
        <dbReference type="Proteomes" id="UP001059859"/>
    </source>
</evidence>
<accession>A0ABY5YU11</accession>
<dbReference type="InterPro" id="IPR025447">
    <property type="entry name" value="DUF4192"/>
</dbReference>
<reference evidence="1" key="1">
    <citation type="submission" date="2022-09" db="EMBL/GenBank/DDBJ databases">
        <title>Novel species in genus Arthrobacter.</title>
        <authorList>
            <person name="Liu Y."/>
        </authorList>
    </citation>
    <scope>NUCLEOTIDE SEQUENCE</scope>
    <source>
        <strain evidence="1">Zg-Y815</strain>
    </source>
</reference>
<dbReference type="Pfam" id="PF13830">
    <property type="entry name" value="DUF4192"/>
    <property type="match status" value="2"/>
</dbReference>
<keyword evidence="2" id="KW-1185">Reference proteome</keyword>
<name>A0ABY5YU11_9MICC</name>
<dbReference type="RefSeq" id="WP_260653401.1">
    <property type="nucleotide sequence ID" value="NZ_CP104275.1"/>
</dbReference>
<protein>
    <submittedName>
        <fullName evidence="1">DUF4192 domain-containing protein</fullName>
    </submittedName>
</protein>